<reference evidence="15" key="1">
    <citation type="submission" date="2020-10" db="EMBL/GenBank/DDBJ databases">
        <authorList>
            <person name="Gilroy R."/>
        </authorList>
    </citation>
    <scope>NUCLEOTIDE SEQUENCE</scope>
    <source>
        <strain evidence="15">ChiSjej4B22-8349</strain>
    </source>
</reference>
<evidence type="ECO:0000256" key="7">
    <source>
        <dbReference type="ARBA" id="ARBA00022989"/>
    </source>
</evidence>
<evidence type="ECO:0000256" key="4">
    <source>
        <dbReference type="ARBA" id="ARBA00022475"/>
    </source>
</evidence>
<evidence type="ECO:0000313" key="16">
    <source>
        <dbReference type="Proteomes" id="UP000824130"/>
    </source>
</evidence>
<dbReference type="InterPro" id="IPR038377">
    <property type="entry name" value="Na/Glc_symporter_sf"/>
</dbReference>
<dbReference type="InterPro" id="IPR050277">
    <property type="entry name" value="Sodium:Solute_Symporter"/>
</dbReference>
<feature type="transmembrane region" description="Helical" evidence="14">
    <location>
        <begin position="12"/>
        <end position="30"/>
    </location>
</feature>
<comment type="caution">
    <text evidence="15">The sequence shown here is derived from an EMBL/GenBank/DDBJ whole genome shotgun (WGS) entry which is preliminary data.</text>
</comment>
<dbReference type="GO" id="GO:0015293">
    <property type="term" value="F:symporter activity"/>
    <property type="evidence" value="ECO:0007669"/>
    <property type="project" value="UniProtKB-KW"/>
</dbReference>
<feature type="transmembrane region" description="Helical" evidence="14">
    <location>
        <begin position="371"/>
        <end position="390"/>
    </location>
</feature>
<reference evidence="15" key="2">
    <citation type="journal article" date="2021" name="PeerJ">
        <title>Extensive microbial diversity within the chicken gut microbiome revealed by metagenomics and culture.</title>
        <authorList>
            <person name="Gilroy R."/>
            <person name="Ravi A."/>
            <person name="Getino M."/>
            <person name="Pursley I."/>
            <person name="Horton D.L."/>
            <person name="Alikhan N.F."/>
            <person name="Baker D."/>
            <person name="Gharbi K."/>
            <person name="Hall N."/>
            <person name="Watson M."/>
            <person name="Adriaenssens E.M."/>
            <person name="Foster-Nyarko E."/>
            <person name="Jarju S."/>
            <person name="Secka A."/>
            <person name="Antonio M."/>
            <person name="Oren A."/>
            <person name="Chaudhuri R.R."/>
            <person name="La Ragione R."/>
            <person name="Hildebrand F."/>
            <person name="Pallen M.J."/>
        </authorList>
    </citation>
    <scope>NUCLEOTIDE SEQUENCE</scope>
    <source>
        <strain evidence="15">ChiSjej4B22-8349</strain>
    </source>
</reference>
<feature type="transmembrane region" description="Helical" evidence="14">
    <location>
        <begin position="193"/>
        <end position="218"/>
    </location>
</feature>
<keyword evidence="9" id="KW-0406">Ion transport</keyword>
<feature type="transmembrane region" description="Helical" evidence="14">
    <location>
        <begin position="42"/>
        <end position="62"/>
    </location>
</feature>
<dbReference type="PANTHER" id="PTHR48086:SF3">
    <property type="entry name" value="SODIUM_PROLINE SYMPORTER"/>
    <property type="match status" value="1"/>
</dbReference>
<feature type="transmembrane region" description="Helical" evidence="14">
    <location>
        <begin position="450"/>
        <end position="472"/>
    </location>
</feature>
<proteinExistence type="inferred from homology"/>
<dbReference type="Pfam" id="PF00474">
    <property type="entry name" value="SSF"/>
    <property type="match status" value="1"/>
</dbReference>
<gene>
    <name evidence="15" type="ORF">IAD25_05945</name>
</gene>
<feature type="transmembrane region" description="Helical" evidence="14">
    <location>
        <begin position="68"/>
        <end position="88"/>
    </location>
</feature>
<comment type="similarity">
    <text evidence="2 13">Belongs to the sodium:solute symporter (SSF) (TC 2.A.21) family.</text>
</comment>
<accession>A0A9D1N6X3</accession>
<dbReference type="InterPro" id="IPR001734">
    <property type="entry name" value="Na/solute_symporter"/>
</dbReference>
<keyword evidence="6" id="KW-0769">Symport</keyword>
<evidence type="ECO:0000256" key="14">
    <source>
        <dbReference type="SAM" id="Phobius"/>
    </source>
</evidence>
<keyword evidence="10 14" id="KW-0472">Membrane</keyword>
<evidence type="ECO:0000256" key="6">
    <source>
        <dbReference type="ARBA" id="ARBA00022847"/>
    </source>
</evidence>
<sequence length="482" mass="52713">MAINFAEIWSTFDWIIIVAYFVAIISVGLVMRKRASKNMKSFFVASRRLTIPVLVGVGAASWYDSWTIVGLAECGTTMGICMIFIYIIPTAILRLPLAVWIGPLVRNKIPDWVLTMPDLMAYMYDKKTKFVMALGMLPPFLYESALLTAGGSVIAYVTGMNMWVAFVLLGIIIIFYTSLSGLWGLAVTDMMQFVVMSVAAGVLCFGLMAHFGGFGSLFDQVGEVNPEFLTVTGGESPMSILGWIISALAMYANSQSYQRFGSSKSGGDIKVSYTCIMIFGLFFSSIMVIAGMAALILFPEAAAEAPSEAFWATVFTTLPVGLRGLFVAALLSAVMSTVSADYLICGAVIVHDIIKSFFKPSLSDKGEVWGTRIVIWIVGLLIIICTYFWEDGISKAYYYCGGFQVAAFIVPLMLGLFYKKKTPAAGFWSLLLTIVAYAVWEFVLGTPWGIPANVACIIFSVIVYVVVAKLTYKDEEQKQIAA</sequence>
<name>A0A9D1N6X3_9FIRM</name>
<dbReference type="Proteomes" id="UP000824130">
    <property type="component" value="Unassembled WGS sequence"/>
</dbReference>
<evidence type="ECO:0000256" key="10">
    <source>
        <dbReference type="ARBA" id="ARBA00023136"/>
    </source>
</evidence>
<evidence type="ECO:0000256" key="12">
    <source>
        <dbReference type="ARBA" id="ARBA00033708"/>
    </source>
</evidence>
<feature type="transmembrane region" description="Helical" evidence="14">
    <location>
        <begin position="275"/>
        <end position="298"/>
    </location>
</feature>
<comment type="catalytic activity">
    <reaction evidence="12">
        <text>L-proline(in) + Na(+)(in) = L-proline(out) + Na(+)(out)</text>
        <dbReference type="Rhea" id="RHEA:28967"/>
        <dbReference type="ChEBI" id="CHEBI:29101"/>
        <dbReference type="ChEBI" id="CHEBI:60039"/>
    </reaction>
</comment>
<dbReference type="AlphaFoldDB" id="A0A9D1N6X3"/>
<keyword evidence="7 14" id="KW-1133">Transmembrane helix</keyword>
<dbReference type="Gene3D" id="1.20.1730.10">
    <property type="entry name" value="Sodium/glucose cotransporter"/>
    <property type="match status" value="1"/>
</dbReference>
<evidence type="ECO:0000256" key="2">
    <source>
        <dbReference type="ARBA" id="ARBA00006434"/>
    </source>
</evidence>
<dbReference type="GO" id="GO:0006814">
    <property type="term" value="P:sodium ion transport"/>
    <property type="evidence" value="ECO:0007669"/>
    <property type="project" value="UniProtKB-KW"/>
</dbReference>
<organism evidence="15 16">
    <name type="scientific">Candidatus Allocopromorpha excrementipullorum</name>
    <dbReference type="NCBI Taxonomy" id="2840743"/>
    <lineage>
        <taxon>Bacteria</taxon>
        <taxon>Bacillati</taxon>
        <taxon>Bacillota</taxon>
        <taxon>Clostridia</taxon>
        <taxon>Eubacteriales</taxon>
        <taxon>Eubacteriaceae</taxon>
        <taxon>Eubacteriaceae incertae sedis</taxon>
        <taxon>Candidatus Allocopromorpha</taxon>
    </lineage>
</organism>
<dbReference type="PROSITE" id="PS50283">
    <property type="entry name" value="NA_SOLUT_SYMP_3"/>
    <property type="match status" value="1"/>
</dbReference>
<keyword evidence="8" id="KW-0915">Sodium</keyword>
<keyword evidence="4" id="KW-1003">Cell membrane</keyword>
<feature type="transmembrane region" description="Helical" evidence="14">
    <location>
        <begin position="396"/>
        <end position="418"/>
    </location>
</feature>
<evidence type="ECO:0000256" key="11">
    <source>
        <dbReference type="ARBA" id="ARBA00023201"/>
    </source>
</evidence>
<evidence type="ECO:0000256" key="13">
    <source>
        <dbReference type="RuleBase" id="RU362091"/>
    </source>
</evidence>
<protein>
    <submittedName>
        <fullName evidence="15">Sodium:solute symporter family protein</fullName>
    </submittedName>
</protein>
<evidence type="ECO:0000256" key="5">
    <source>
        <dbReference type="ARBA" id="ARBA00022692"/>
    </source>
</evidence>
<feature type="transmembrane region" description="Helical" evidence="14">
    <location>
        <begin position="130"/>
        <end position="157"/>
    </location>
</feature>
<dbReference type="EMBL" id="DVOB01000127">
    <property type="protein sequence ID" value="HIU96240.1"/>
    <property type="molecule type" value="Genomic_DNA"/>
</dbReference>
<keyword evidence="5 14" id="KW-0812">Transmembrane</keyword>
<keyword evidence="3" id="KW-0813">Transport</keyword>
<evidence type="ECO:0000256" key="9">
    <source>
        <dbReference type="ARBA" id="ARBA00023065"/>
    </source>
</evidence>
<dbReference type="PANTHER" id="PTHR48086">
    <property type="entry name" value="SODIUM/PROLINE SYMPORTER-RELATED"/>
    <property type="match status" value="1"/>
</dbReference>
<comment type="subcellular location">
    <subcellularLocation>
        <location evidence="1">Cell membrane</location>
        <topology evidence="1">Multi-pass membrane protein</topology>
    </subcellularLocation>
</comment>
<feature type="transmembrane region" description="Helical" evidence="14">
    <location>
        <begin position="238"/>
        <end position="254"/>
    </location>
</feature>
<dbReference type="GO" id="GO:0005886">
    <property type="term" value="C:plasma membrane"/>
    <property type="evidence" value="ECO:0007669"/>
    <property type="project" value="UniProtKB-SubCell"/>
</dbReference>
<evidence type="ECO:0000313" key="15">
    <source>
        <dbReference type="EMBL" id="HIU96240.1"/>
    </source>
</evidence>
<feature type="transmembrane region" description="Helical" evidence="14">
    <location>
        <begin position="163"/>
        <end position="186"/>
    </location>
</feature>
<dbReference type="CDD" id="cd10322">
    <property type="entry name" value="SLC5sbd"/>
    <property type="match status" value="1"/>
</dbReference>
<evidence type="ECO:0000256" key="3">
    <source>
        <dbReference type="ARBA" id="ARBA00022448"/>
    </source>
</evidence>
<feature type="transmembrane region" description="Helical" evidence="14">
    <location>
        <begin position="425"/>
        <end position="444"/>
    </location>
</feature>
<evidence type="ECO:0000256" key="1">
    <source>
        <dbReference type="ARBA" id="ARBA00004651"/>
    </source>
</evidence>
<keyword evidence="11" id="KW-0739">Sodium transport</keyword>
<evidence type="ECO:0000256" key="8">
    <source>
        <dbReference type="ARBA" id="ARBA00023053"/>
    </source>
</evidence>